<reference evidence="2 3" key="1">
    <citation type="submission" date="2018-04" db="EMBL/GenBank/DDBJ databases">
        <title>Genomic Encyclopedia of Archaeal and Bacterial Type Strains, Phase II (KMG-II): from individual species to whole genera.</title>
        <authorList>
            <person name="Goeker M."/>
        </authorList>
    </citation>
    <scope>NUCLEOTIDE SEQUENCE [LARGE SCALE GENOMIC DNA]</scope>
    <source>
        <strain evidence="2 3">DSM 100977</strain>
    </source>
</reference>
<proteinExistence type="predicted"/>
<dbReference type="GO" id="GO:0008168">
    <property type="term" value="F:methyltransferase activity"/>
    <property type="evidence" value="ECO:0007669"/>
    <property type="project" value="UniProtKB-KW"/>
</dbReference>
<dbReference type="Gene3D" id="3.40.50.150">
    <property type="entry name" value="Vaccinia Virus protein VP39"/>
    <property type="match status" value="1"/>
</dbReference>
<name>A0A2T6BJQ8_9RHOB</name>
<evidence type="ECO:0000256" key="1">
    <source>
        <dbReference type="ARBA" id="ARBA00022679"/>
    </source>
</evidence>
<keyword evidence="3" id="KW-1185">Reference proteome</keyword>
<dbReference type="PANTHER" id="PTHR43861:SF3">
    <property type="entry name" value="PUTATIVE (AFU_ORTHOLOGUE AFUA_2G14390)-RELATED"/>
    <property type="match status" value="1"/>
</dbReference>
<dbReference type="Pfam" id="PF13489">
    <property type="entry name" value="Methyltransf_23"/>
    <property type="match status" value="1"/>
</dbReference>
<dbReference type="PANTHER" id="PTHR43861">
    <property type="entry name" value="TRANS-ACONITATE 2-METHYLTRANSFERASE-RELATED"/>
    <property type="match status" value="1"/>
</dbReference>
<keyword evidence="2" id="KW-0489">Methyltransferase</keyword>
<gene>
    <name evidence="2" type="ORF">C8N43_0955</name>
</gene>
<evidence type="ECO:0000313" key="3">
    <source>
        <dbReference type="Proteomes" id="UP000243978"/>
    </source>
</evidence>
<dbReference type="Proteomes" id="UP000243978">
    <property type="component" value="Unassembled WGS sequence"/>
</dbReference>
<dbReference type="GO" id="GO:0032259">
    <property type="term" value="P:methylation"/>
    <property type="evidence" value="ECO:0007669"/>
    <property type="project" value="UniProtKB-KW"/>
</dbReference>
<comment type="caution">
    <text evidence="2">The sequence shown here is derived from an EMBL/GenBank/DDBJ whole genome shotgun (WGS) entry which is preliminary data.</text>
</comment>
<dbReference type="InterPro" id="IPR029063">
    <property type="entry name" value="SAM-dependent_MTases_sf"/>
</dbReference>
<sequence length="299" mass="33491">MTSSINTCPVCAGKEVAQEYRGNPARSEWQDEGVFEVWRCENCEHRFINPQPEDATLMKCYSSQYHAYEQGHGTGELHQAIEQARREKRFRHVDLRNDMDVLDVGCGSGSFLCVIREFVSSVFGIEPSEHGVKTCEKLGVPVFHGDFESYDRQANRKFDLITLNHVLEHHPAPILLLRLCRQHLKEGGRVWIAVPNAGCFFAKHLESDWHSADLPVHLQQFSVRSLGLAVEKAGLKIEQSLTESENSLPASASTFLRRFGIPGRVTRPLLRGALSKTGWIGRRVDASGNGEAIILSAQV</sequence>
<keyword evidence="1 2" id="KW-0808">Transferase</keyword>
<accession>A0A2T6BJQ8</accession>
<organism evidence="2 3">
    <name type="scientific">Litoreibacter ponti</name>
    <dbReference type="NCBI Taxonomy" id="1510457"/>
    <lineage>
        <taxon>Bacteria</taxon>
        <taxon>Pseudomonadati</taxon>
        <taxon>Pseudomonadota</taxon>
        <taxon>Alphaproteobacteria</taxon>
        <taxon>Rhodobacterales</taxon>
        <taxon>Roseobacteraceae</taxon>
        <taxon>Litoreibacter</taxon>
    </lineage>
</organism>
<dbReference type="AlphaFoldDB" id="A0A2T6BJQ8"/>
<dbReference type="CDD" id="cd02440">
    <property type="entry name" value="AdoMet_MTases"/>
    <property type="match status" value="1"/>
</dbReference>
<evidence type="ECO:0000313" key="2">
    <source>
        <dbReference type="EMBL" id="PTX56300.1"/>
    </source>
</evidence>
<dbReference type="EMBL" id="QBKS01000001">
    <property type="protein sequence ID" value="PTX56300.1"/>
    <property type="molecule type" value="Genomic_DNA"/>
</dbReference>
<protein>
    <submittedName>
        <fullName evidence="2">Methyltransferase family protein</fullName>
    </submittedName>
</protein>
<dbReference type="SUPFAM" id="SSF53335">
    <property type="entry name" value="S-adenosyl-L-methionine-dependent methyltransferases"/>
    <property type="match status" value="1"/>
</dbReference>